<dbReference type="Proteomes" id="UP000596739">
    <property type="component" value="Unassembled WGS sequence"/>
</dbReference>
<name>A0ABS1ERP4_9CLOT</name>
<dbReference type="EMBL" id="JAENHN010000043">
    <property type="protein sequence ID" value="MBK1812021.1"/>
    <property type="molecule type" value="Genomic_DNA"/>
</dbReference>
<gene>
    <name evidence="1" type="ORF">JHL18_15470</name>
</gene>
<proteinExistence type="predicted"/>
<sequence length="294" mass="34827">MKQNIKMIMGGQFNLQLIEIDRRGTRDEQTNVEKYFRPSNRPIINNRSFKWDFFDGTYDTLPEDLLKTPEDTIINYFSILRQAANPEDGKGAGCGTLGYARGPYPVAYKFLSSEYQKRLSYNQYLKSFENILHINLIKLKRIPTDEKHPNSMKYFVEIETIEGSEKDVAYFAYYYGYVYIMKEGNQYKISDLEFYGENYLCAPYHGWSYDAEFVVDIKYGEWCKLVKERYKAQQDGFVKRIYFKGTDGNDYLIEFFQLTNDTDIEIAQYKKNVNEKWELIKLDPKKCLEKNNTN</sequence>
<keyword evidence="2" id="KW-1185">Reference proteome</keyword>
<evidence type="ECO:0000313" key="1">
    <source>
        <dbReference type="EMBL" id="MBK1812021.1"/>
    </source>
</evidence>
<dbReference type="RefSeq" id="WP_200270798.1">
    <property type="nucleotide sequence ID" value="NZ_JAENHN010000043.1"/>
</dbReference>
<reference evidence="2" key="1">
    <citation type="submission" date="2021-01" db="EMBL/GenBank/DDBJ databases">
        <title>Genome public.</title>
        <authorList>
            <person name="Liu C."/>
            <person name="Sun Q."/>
        </authorList>
    </citation>
    <scope>NUCLEOTIDE SEQUENCE [LARGE SCALE GENOMIC DNA]</scope>
    <source>
        <strain evidence="2">YIM B02505</strain>
    </source>
</reference>
<protein>
    <submittedName>
        <fullName evidence="1">Uncharacterized protein</fullName>
    </submittedName>
</protein>
<organism evidence="1 2">
    <name type="scientific">Clostridium yunnanense</name>
    <dbReference type="NCBI Taxonomy" id="2800325"/>
    <lineage>
        <taxon>Bacteria</taxon>
        <taxon>Bacillati</taxon>
        <taxon>Bacillota</taxon>
        <taxon>Clostridia</taxon>
        <taxon>Eubacteriales</taxon>
        <taxon>Clostridiaceae</taxon>
        <taxon>Clostridium</taxon>
    </lineage>
</organism>
<comment type="caution">
    <text evidence="1">The sequence shown here is derived from an EMBL/GenBank/DDBJ whole genome shotgun (WGS) entry which is preliminary data.</text>
</comment>
<accession>A0ABS1ERP4</accession>
<evidence type="ECO:0000313" key="2">
    <source>
        <dbReference type="Proteomes" id="UP000596739"/>
    </source>
</evidence>